<dbReference type="Pfam" id="PF06945">
    <property type="entry name" value="DUF1289"/>
    <property type="match status" value="1"/>
</dbReference>
<comment type="caution">
    <text evidence="1">The sequence shown here is derived from an EMBL/GenBank/DDBJ whole genome shotgun (WGS) entry which is preliminary data.</text>
</comment>
<dbReference type="PANTHER" id="PTHR35175:SF2">
    <property type="entry name" value="DUF1289 DOMAIN-CONTAINING PROTEIN"/>
    <property type="match status" value="1"/>
</dbReference>
<organism evidence="1 2">
    <name type="scientific">Aquipseudomonas alcaligenes</name>
    <name type="common">Pseudomonas alcaligenes</name>
    <dbReference type="NCBI Taxonomy" id="43263"/>
    <lineage>
        <taxon>Bacteria</taxon>
        <taxon>Pseudomonadati</taxon>
        <taxon>Pseudomonadota</taxon>
        <taxon>Gammaproteobacteria</taxon>
        <taxon>Pseudomonadales</taxon>
        <taxon>Pseudomonadaceae</taxon>
        <taxon>Aquipseudomonas</taxon>
    </lineage>
</organism>
<dbReference type="Proteomes" id="UP000248146">
    <property type="component" value="Unassembled WGS sequence"/>
</dbReference>
<dbReference type="RefSeq" id="WP_110682797.1">
    <property type="nucleotide sequence ID" value="NZ_QJRX01000006.1"/>
</dbReference>
<protein>
    <submittedName>
        <fullName evidence="1">DUF1289 domain-containing protein</fullName>
    </submittedName>
</protein>
<dbReference type="EMBL" id="QJRX01000006">
    <property type="protein sequence ID" value="PYC23445.1"/>
    <property type="molecule type" value="Genomic_DNA"/>
</dbReference>
<dbReference type="PANTHER" id="PTHR35175">
    <property type="entry name" value="DUF1289 DOMAIN-CONTAINING PROTEIN"/>
    <property type="match status" value="1"/>
</dbReference>
<evidence type="ECO:0000313" key="1">
    <source>
        <dbReference type="EMBL" id="PYC23445.1"/>
    </source>
</evidence>
<evidence type="ECO:0000313" key="2">
    <source>
        <dbReference type="Proteomes" id="UP000248146"/>
    </source>
</evidence>
<sequence>MKSSSSTNSEAVASPCRRQCCLDEHDVCLGCGRSLSEILEWGKADGARRREICQAAQRRLRPSPFG</sequence>
<dbReference type="InterPro" id="IPR010710">
    <property type="entry name" value="DUF1289"/>
</dbReference>
<accession>A0A2V4KP93</accession>
<gene>
    <name evidence="1" type="ORF">DMO17_12390</name>
</gene>
<dbReference type="OrthoDB" id="9811423at2"/>
<reference evidence="1 2" key="1">
    <citation type="submission" date="2018-06" db="EMBL/GenBank/DDBJ databases">
        <title>Pseudomonas diversity within urban Lake Michigan freshwaters.</title>
        <authorList>
            <person name="Batrich M."/>
            <person name="Hatzopoulos T."/>
            <person name="Putonti C."/>
        </authorList>
    </citation>
    <scope>NUCLEOTIDE SEQUENCE [LARGE SCALE GENOMIC DNA]</scope>
    <source>
        <strain evidence="1 2">MB-090714</strain>
    </source>
</reference>
<name>A0A2V4KP93_AQUAC</name>
<proteinExistence type="predicted"/>
<dbReference type="AlphaFoldDB" id="A0A2V4KP93"/>